<gene>
    <name evidence="1" type="ORF">MarbSA_16240</name>
</gene>
<accession>A0ACA8R4V7</accession>
<protein>
    <submittedName>
        <fullName evidence="1">Uncharacterized protein</fullName>
    </submittedName>
</protein>
<proteinExistence type="predicted"/>
<reference evidence="1" key="1">
    <citation type="submission" date="2019-06" db="EMBL/GenBank/DDBJ databases">
        <title>Complete genome sequence of Methanobrevibacter arboriphilus strain SA.</title>
        <authorList>
            <person name="Asakawa S."/>
        </authorList>
    </citation>
    <scope>NUCLEOTIDE SEQUENCE</scope>
    <source>
        <strain evidence="1">SA</strain>
    </source>
</reference>
<dbReference type="EMBL" id="AP019779">
    <property type="protein sequence ID" value="BBL62584.1"/>
    <property type="molecule type" value="Genomic_DNA"/>
</dbReference>
<evidence type="ECO:0000313" key="1">
    <source>
        <dbReference type="EMBL" id="BBL62584.1"/>
    </source>
</evidence>
<organism evidence="1 2">
    <name type="scientific">Methanobrevibacter arboriphilus</name>
    <dbReference type="NCBI Taxonomy" id="39441"/>
    <lineage>
        <taxon>Archaea</taxon>
        <taxon>Methanobacteriati</taxon>
        <taxon>Methanobacteriota</taxon>
        <taxon>Methanomada group</taxon>
        <taxon>Methanobacteria</taxon>
        <taxon>Methanobacteriales</taxon>
        <taxon>Methanobacteriaceae</taxon>
        <taxon>Methanobrevibacter</taxon>
    </lineage>
</organism>
<evidence type="ECO:0000313" key="2">
    <source>
        <dbReference type="Proteomes" id="UP000825015"/>
    </source>
</evidence>
<sequence>MKDKQFQLTETLLYKGVGGAVTGEFLIDVANETLWASRKVVADIFGTSRQNISKHFINVFQEGELNEKEVSINAKELFKDQSEFSNESLLNSKKGGRPEKWYNLDAIISVGYRVNSKQATQFRIWATKVLREYMIKGFVLDDELLKNGTRFGKDYFDELLERIREIRVSERRAYQKITDLYAISYDYNDNPQITRDFFAKVQNKVLYAVTGKTAPEIIVERANSNEINMGLTTWEGSPKTKFMHLI</sequence>
<keyword evidence="2" id="KW-1185">Reference proteome</keyword>
<name>A0ACA8R4V7_METAZ</name>
<dbReference type="Proteomes" id="UP000825015">
    <property type="component" value="Chromosome"/>
</dbReference>